<name>A0A318KVW6_9NEIS</name>
<dbReference type="InterPro" id="IPR000551">
    <property type="entry name" value="MerR-type_HTH_dom"/>
</dbReference>
<dbReference type="GO" id="GO:0003700">
    <property type="term" value="F:DNA-binding transcription factor activity"/>
    <property type="evidence" value="ECO:0007669"/>
    <property type="project" value="InterPro"/>
</dbReference>
<evidence type="ECO:0000259" key="2">
    <source>
        <dbReference type="PROSITE" id="PS50937"/>
    </source>
</evidence>
<dbReference type="Pfam" id="PF13411">
    <property type="entry name" value="MerR_1"/>
    <property type="match status" value="1"/>
</dbReference>
<dbReference type="EMBL" id="QJKI01000003">
    <property type="protein sequence ID" value="PXX80712.1"/>
    <property type="molecule type" value="Genomic_DNA"/>
</dbReference>
<dbReference type="PROSITE" id="PS50937">
    <property type="entry name" value="HTH_MERR_2"/>
    <property type="match status" value="1"/>
</dbReference>
<keyword evidence="4" id="KW-1185">Reference proteome</keyword>
<dbReference type="AlphaFoldDB" id="A0A318KVW6"/>
<accession>A0A318KVW6</accession>
<dbReference type="PANTHER" id="PTHR30204">
    <property type="entry name" value="REDOX-CYCLING DRUG-SENSING TRANSCRIPTIONAL ACTIVATOR SOXR"/>
    <property type="match status" value="1"/>
</dbReference>
<sequence length="134" mass="15930">MSTVQDRTFTIGELAREFDITPRAIRHYEDQGLLEPERRGQHRIYSRRDRVRLMLTLRGKRIGLTLQEIRELFELYDTANDDESQLFEFIKLLSRRESQLRQQQEDINAVLKEVGSLRVQCERLLEKRTGGIPE</sequence>
<reference evidence="3 4" key="1">
    <citation type="submission" date="2018-05" db="EMBL/GenBank/DDBJ databases">
        <title>Genomic Encyclopedia of Type Strains, Phase IV (KMG-IV): sequencing the most valuable type-strain genomes for metagenomic binning, comparative biology and taxonomic classification.</title>
        <authorList>
            <person name="Goeker M."/>
        </authorList>
    </citation>
    <scope>NUCLEOTIDE SEQUENCE [LARGE SCALE GENOMIC DNA]</scope>
    <source>
        <strain evidence="3 4">DSM 29661</strain>
    </source>
</reference>
<proteinExistence type="predicted"/>
<dbReference type="Proteomes" id="UP000247555">
    <property type="component" value="Unassembled WGS sequence"/>
</dbReference>
<feature type="domain" description="HTH merR-type" evidence="2">
    <location>
        <begin position="8"/>
        <end position="75"/>
    </location>
</feature>
<evidence type="ECO:0000256" key="1">
    <source>
        <dbReference type="ARBA" id="ARBA00023125"/>
    </source>
</evidence>
<dbReference type="SMART" id="SM00422">
    <property type="entry name" value="HTH_MERR"/>
    <property type="match status" value="1"/>
</dbReference>
<dbReference type="GO" id="GO:0003677">
    <property type="term" value="F:DNA binding"/>
    <property type="evidence" value="ECO:0007669"/>
    <property type="project" value="UniProtKB-KW"/>
</dbReference>
<protein>
    <submittedName>
        <fullName evidence="3">DNA-binding transcriptional MerR regulator</fullName>
    </submittedName>
</protein>
<dbReference type="InterPro" id="IPR009061">
    <property type="entry name" value="DNA-bd_dom_put_sf"/>
</dbReference>
<organism evidence="3 4">
    <name type="scientific">Rivihabitans pingtungensis</name>
    <dbReference type="NCBI Taxonomy" id="1054498"/>
    <lineage>
        <taxon>Bacteria</taxon>
        <taxon>Pseudomonadati</taxon>
        <taxon>Pseudomonadota</taxon>
        <taxon>Betaproteobacteria</taxon>
        <taxon>Neisseriales</taxon>
        <taxon>Aquaspirillaceae</taxon>
        <taxon>Rivihabitans</taxon>
    </lineage>
</organism>
<gene>
    <name evidence="3" type="ORF">DFR34_10353</name>
</gene>
<comment type="caution">
    <text evidence="3">The sequence shown here is derived from an EMBL/GenBank/DDBJ whole genome shotgun (WGS) entry which is preliminary data.</text>
</comment>
<dbReference type="PANTHER" id="PTHR30204:SF58">
    <property type="entry name" value="HTH-TYPE TRANSCRIPTIONAL REGULATOR YFMP"/>
    <property type="match status" value="1"/>
</dbReference>
<dbReference type="OrthoDB" id="9803659at2"/>
<dbReference type="Gene3D" id="1.10.1660.10">
    <property type="match status" value="1"/>
</dbReference>
<evidence type="ECO:0000313" key="3">
    <source>
        <dbReference type="EMBL" id="PXX80712.1"/>
    </source>
</evidence>
<dbReference type="RefSeq" id="WP_110389754.1">
    <property type="nucleotide sequence ID" value="NZ_CALCOA010000132.1"/>
</dbReference>
<evidence type="ECO:0000313" key="4">
    <source>
        <dbReference type="Proteomes" id="UP000247555"/>
    </source>
</evidence>
<dbReference type="InterPro" id="IPR047057">
    <property type="entry name" value="MerR_fam"/>
</dbReference>
<keyword evidence="1 3" id="KW-0238">DNA-binding</keyword>
<dbReference type="CDD" id="cd04776">
    <property type="entry name" value="HTH_GnyR"/>
    <property type="match status" value="1"/>
</dbReference>
<dbReference type="SUPFAM" id="SSF46955">
    <property type="entry name" value="Putative DNA-binding domain"/>
    <property type="match status" value="1"/>
</dbReference>